<gene>
    <name evidence="1" type="ORF">Afe05nite_22630</name>
</gene>
<dbReference type="RefSeq" id="WP_203816980.1">
    <property type="nucleotide sequence ID" value="NZ_BAAABP010000071.1"/>
</dbReference>
<keyword evidence="2" id="KW-1185">Reference proteome</keyword>
<dbReference type="EMBL" id="BOMM01000016">
    <property type="protein sequence ID" value="GIE10423.1"/>
    <property type="molecule type" value="Genomic_DNA"/>
</dbReference>
<dbReference type="AlphaFoldDB" id="A0A919J003"/>
<evidence type="ECO:0000313" key="2">
    <source>
        <dbReference type="Proteomes" id="UP000598174"/>
    </source>
</evidence>
<accession>A0A919J003</accession>
<comment type="caution">
    <text evidence="1">The sequence shown here is derived from an EMBL/GenBank/DDBJ whole genome shotgun (WGS) entry which is preliminary data.</text>
</comment>
<name>A0A919J003_9ACTN</name>
<sequence>MTFSGWPVEALEFYEGLGADNSKTYWTAHLPFYEEQVRAPMAELLAELEPEFGPGKIFRPYRDVRFSKDKTPYKDHLGGWLHFGGYLQLSADGLAAGSGMYHMEPDQLDRYRRAVADPRTGAELAAIVDKVGGVRGHDSLKTAPRGFAKDHPRVELLRHKGLTTWKQWPPAAWLGTAAAKKRIVDFFRAGQPLRQWLDEHVRVP</sequence>
<evidence type="ECO:0000313" key="1">
    <source>
        <dbReference type="EMBL" id="GIE10423.1"/>
    </source>
</evidence>
<dbReference type="PANTHER" id="PTHR36452">
    <property type="entry name" value="CHROMOSOME 12, WHOLE GENOME SHOTGUN SEQUENCE"/>
    <property type="match status" value="1"/>
</dbReference>
<protein>
    <submittedName>
        <fullName evidence="1">TIGR02453 family protein</fullName>
    </submittedName>
</protein>
<dbReference type="Proteomes" id="UP000598174">
    <property type="component" value="Unassembled WGS sequence"/>
</dbReference>
<reference evidence="1" key="1">
    <citation type="submission" date="2021-01" db="EMBL/GenBank/DDBJ databases">
        <title>Whole genome shotgun sequence of Actinoplanes ferrugineus NBRC 15555.</title>
        <authorList>
            <person name="Komaki H."/>
            <person name="Tamura T."/>
        </authorList>
    </citation>
    <scope>NUCLEOTIDE SEQUENCE</scope>
    <source>
        <strain evidence="1">NBRC 15555</strain>
    </source>
</reference>
<dbReference type="PANTHER" id="PTHR36452:SF1">
    <property type="entry name" value="DUF2461 DOMAIN-CONTAINING PROTEIN"/>
    <property type="match status" value="1"/>
</dbReference>
<dbReference type="PIRSF" id="PIRSF028451">
    <property type="entry name" value="UCP028451"/>
    <property type="match status" value="1"/>
</dbReference>
<dbReference type="InterPro" id="IPR012808">
    <property type="entry name" value="CHP02453"/>
</dbReference>
<proteinExistence type="predicted"/>
<dbReference type="NCBIfam" id="TIGR02453">
    <property type="entry name" value="TIGR02453 family protein"/>
    <property type="match status" value="1"/>
</dbReference>
<dbReference type="Pfam" id="PF09365">
    <property type="entry name" value="DUF2461"/>
    <property type="match status" value="1"/>
</dbReference>
<dbReference type="InterPro" id="IPR015996">
    <property type="entry name" value="UCP028451"/>
</dbReference>
<organism evidence="1 2">
    <name type="scientific">Paractinoplanes ferrugineus</name>
    <dbReference type="NCBI Taxonomy" id="113564"/>
    <lineage>
        <taxon>Bacteria</taxon>
        <taxon>Bacillati</taxon>
        <taxon>Actinomycetota</taxon>
        <taxon>Actinomycetes</taxon>
        <taxon>Micromonosporales</taxon>
        <taxon>Micromonosporaceae</taxon>
        <taxon>Paractinoplanes</taxon>
    </lineage>
</organism>